<dbReference type="AlphaFoldDB" id="A0A1G2KLM1"/>
<organism evidence="2 3">
    <name type="scientific">Candidatus Sungbacteria bacterium RIFCSPHIGHO2_02_FULL_49_12</name>
    <dbReference type="NCBI Taxonomy" id="1802271"/>
    <lineage>
        <taxon>Bacteria</taxon>
        <taxon>Candidatus Sungiibacteriota</taxon>
    </lineage>
</organism>
<feature type="transmembrane region" description="Helical" evidence="1">
    <location>
        <begin position="6"/>
        <end position="26"/>
    </location>
</feature>
<name>A0A1G2KLM1_9BACT</name>
<evidence type="ECO:0000313" key="2">
    <source>
        <dbReference type="EMBL" id="OHA00335.1"/>
    </source>
</evidence>
<proteinExistence type="predicted"/>
<dbReference type="EMBL" id="MHQJ01000051">
    <property type="protein sequence ID" value="OHA00335.1"/>
    <property type="molecule type" value="Genomic_DNA"/>
</dbReference>
<evidence type="ECO:0000313" key="3">
    <source>
        <dbReference type="Proteomes" id="UP000177362"/>
    </source>
</evidence>
<keyword evidence="1" id="KW-0472">Membrane</keyword>
<accession>A0A1G2KLM1</accession>
<keyword evidence="1" id="KW-1133">Transmembrane helix</keyword>
<dbReference type="Proteomes" id="UP000177362">
    <property type="component" value="Unassembled WGS sequence"/>
</dbReference>
<comment type="caution">
    <text evidence="2">The sequence shown here is derived from an EMBL/GenBank/DDBJ whole genome shotgun (WGS) entry which is preliminary data.</text>
</comment>
<sequence>MLWTITIVLLTIIVFVIAVGIAWFAARAGAEARLRRLMLHVIKQPNGARPTLAGVCMETKRQSPGCTLSAVEKLLAESVQRGYTTTKASPGSGIYTYHLTERGEAEASRHRGG</sequence>
<gene>
    <name evidence="2" type="ORF">A3C11_01315</name>
</gene>
<evidence type="ECO:0008006" key="4">
    <source>
        <dbReference type="Google" id="ProtNLM"/>
    </source>
</evidence>
<evidence type="ECO:0000256" key="1">
    <source>
        <dbReference type="SAM" id="Phobius"/>
    </source>
</evidence>
<protein>
    <recommendedName>
        <fullName evidence="4">HTH HARE-type domain-containing protein</fullName>
    </recommendedName>
</protein>
<reference evidence="2 3" key="1">
    <citation type="journal article" date="2016" name="Nat. Commun.">
        <title>Thousands of microbial genomes shed light on interconnected biogeochemical processes in an aquifer system.</title>
        <authorList>
            <person name="Anantharaman K."/>
            <person name="Brown C.T."/>
            <person name="Hug L.A."/>
            <person name="Sharon I."/>
            <person name="Castelle C.J."/>
            <person name="Probst A.J."/>
            <person name="Thomas B.C."/>
            <person name="Singh A."/>
            <person name="Wilkins M.J."/>
            <person name="Karaoz U."/>
            <person name="Brodie E.L."/>
            <person name="Williams K.H."/>
            <person name="Hubbard S.S."/>
            <person name="Banfield J.F."/>
        </authorList>
    </citation>
    <scope>NUCLEOTIDE SEQUENCE [LARGE SCALE GENOMIC DNA]</scope>
</reference>
<keyword evidence="1" id="KW-0812">Transmembrane</keyword>